<comment type="caution">
    <text evidence="3">The sequence shown here is derived from an EMBL/GenBank/DDBJ whole genome shotgun (WGS) entry which is preliminary data.</text>
</comment>
<evidence type="ECO:0000313" key="4">
    <source>
        <dbReference type="Proteomes" id="UP000077881"/>
    </source>
</evidence>
<keyword evidence="4" id="KW-1185">Reference proteome</keyword>
<keyword evidence="1" id="KW-0863">Zinc-finger</keyword>
<accession>A0A177ZHZ1</accession>
<keyword evidence="1" id="KW-0479">Metal-binding</keyword>
<dbReference type="GO" id="GO:0008270">
    <property type="term" value="F:zinc ion binding"/>
    <property type="evidence" value="ECO:0007669"/>
    <property type="project" value="UniProtKB-KW"/>
</dbReference>
<gene>
    <name evidence="3" type="ORF">ABB05_20905</name>
</gene>
<feature type="domain" description="SWIM-type" evidence="2">
    <location>
        <begin position="65"/>
        <end position="98"/>
    </location>
</feature>
<dbReference type="Proteomes" id="UP000077881">
    <property type="component" value="Unassembled WGS sequence"/>
</dbReference>
<sequence>MIYNQGLLKSIQSYSEELQNLLDPRTEVHQRLVQRGMMLFREQNVYNVKFSHKKMVGNVRDVSTVAVELYFDEMERNTCSCPEAGICRHQLALFFAILSKAQNIFTWTQEWKAHWEVEDILSSLKRGSDLLQQPSPNPESGPSQWVKRIQQAYSDVPPQNIYQLQEWARTRYQRLLGLAPIEREWRPLFQLFAAFESLIMLDSIATNSEKMEEMSFFAEKMVEEAKEAIMTLSATASPFAFDEYLDYLRSNSIRLLETETAFDASFTLMYLLIWTSLFRKKHERAEEWNQLQNHSDLAQPRIQIGLIHLSILLEKDELALQRIKNYGANIAPYLLSCFEWLPKERISPLIPEFIRQIEQYVASLTLPHEKIHFTRTLYETMDEETLTKIDASLIERLYTTLLPYSRFRYNEYLLNKQDYRKWVALQVYMGDTIDFIDRATLDLVAKQDPVAIKPLYHAAVIEQIDLRNRDSYKKAVRYLKKLRTVYRKEKNLDQWEFYLSTLLKKTKRLRAFQEECRKGKLVHEE</sequence>
<protein>
    <recommendedName>
        <fullName evidence="2">SWIM-type domain-containing protein</fullName>
    </recommendedName>
</protein>
<dbReference type="STRING" id="217031.ABB05_20905"/>
<dbReference type="InterPro" id="IPR007527">
    <property type="entry name" value="Znf_SWIM"/>
</dbReference>
<organism evidence="3 4">
    <name type="scientific">Lederbergia galactosidilytica</name>
    <dbReference type="NCBI Taxonomy" id="217031"/>
    <lineage>
        <taxon>Bacteria</taxon>
        <taxon>Bacillati</taxon>
        <taxon>Bacillota</taxon>
        <taxon>Bacilli</taxon>
        <taxon>Bacillales</taxon>
        <taxon>Bacillaceae</taxon>
        <taxon>Lederbergia</taxon>
    </lineage>
</organism>
<evidence type="ECO:0000313" key="3">
    <source>
        <dbReference type="EMBL" id="OAK67581.1"/>
    </source>
</evidence>
<proteinExistence type="predicted"/>
<dbReference type="PROSITE" id="PS50966">
    <property type="entry name" value="ZF_SWIM"/>
    <property type="match status" value="1"/>
</dbReference>
<dbReference type="AlphaFoldDB" id="A0A177ZHZ1"/>
<reference evidence="3 4" key="1">
    <citation type="submission" date="2015-05" db="EMBL/GenBank/DDBJ databases">
        <title>Comparison of genome.</title>
        <authorList>
            <person name="Zheng Z."/>
            <person name="Sun M."/>
        </authorList>
    </citation>
    <scope>NUCLEOTIDE SEQUENCE [LARGE SCALE GENOMIC DNA]</scope>
    <source>
        <strain evidence="3 4">G25-74</strain>
    </source>
</reference>
<dbReference type="Pfam" id="PF04434">
    <property type="entry name" value="SWIM"/>
    <property type="match status" value="1"/>
</dbReference>
<evidence type="ECO:0000256" key="1">
    <source>
        <dbReference type="PROSITE-ProRule" id="PRU00325"/>
    </source>
</evidence>
<keyword evidence="1" id="KW-0862">Zinc</keyword>
<dbReference type="RefSeq" id="WP_064468839.1">
    <property type="nucleotide sequence ID" value="NZ_LDJR01000060.1"/>
</dbReference>
<dbReference type="OrthoDB" id="7593573at2"/>
<name>A0A177ZHZ1_9BACI</name>
<evidence type="ECO:0000259" key="2">
    <source>
        <dbReference type="PROSITE" id="PS50966"/>
    </source>
</evidence>
<dbReference type="EMBL" id="LDJR01000060">
    <property type="protein sequence ID" value="OAK67581.1"/>
    <property type="molecule type" value="Genomic_DNA"/>
</dbReference>
<dbReference type="PATRIC" id="fig|217031.6.peg.4543"/>